<evidence type="ECO:0000313" key="4">
    <source>
        <dbReference type="Proteomes" id="UP000249619"/>
    </source>
</evidence>
<accession>A0A364N9D1</accession>
<dbReference type="Pfam" id="PF23232">
    <property type="entry name" value="AAA_lid_13"/>
    <property type="match status" value="1"/>
</dbReference>
<dbReference type="STRING" id="183478.A0A364N9D1"/>
<dbReference type="Proteomes" id="UP000249619">
    <property type="component" value="Unassembled WGS sequence"/>
</dbReference>
<dbReference type="EMBL" id="QGDH01000028">
    <property type="protein sequence ID" value="RAR13958.1"/>
    <property type="molecule type" value="Genomic_DNA"/>
</dbReference>
<dbReference type="PANTHER" id="PTHR46411">
    <property type="entry name" value="FAMILY ATPASE, PUTATIVE-RELATED"/>
    <property type="match status" value="1"/>
</dbReference>
<dbReference type="AlphaFoldDB" id="A0A364N9D1"/>
<keyword evidence="4" id="KW-1185">Reference proteome</keyword>
<feature type="region of interest" description="Disordered" evidence="1">
    <location>
        <begin position="110"/>
        <end position="136"/>
    </location>
</feature>
<dbReference type="OrthoDB" id="10042665at2759"/>
<proteinExistence type="predicted"/>
<dbReference type="GO" id="GO:0016787">
    <property type="term" value="F:hydrolase activity"/>
    <property type="evidence" value="ECO:0007669"/>
    <property type="project" value="UniProtKB-KW"/>
</dbReference>
<evidence type="ECO:0000256" key="1">
    <source>
        <dbReference type="SAM" id="MobiDB-lite"/>
    </source>
</evidence>
<feature type="domain" description="AAA+ ATPase lid" evidence="2">
    <location>
        <begin position="29"/>
        <end position="87"/>
    </location>
</feature>
<sequence length="136" mass="15079">MLYQKLGPSLSSLAGTLPGVHMAIQFPKLTAESRRKLWITFITKIGGSAVTQWCDDNLLDELADREINGRQIKNAVRTAYAFAVSEGGALSPHHLRLSLSTMTEFDRELEPDFADSPADAPTPMGYGRSKKRLRPY</sequence>
<evidence type="ECO:0000313" key="3">
    <source>
        <dbReference type="EMBL" id="RAR13958.1"/>
    </source>
</evidence>
<keyword evidence="3" id="KW-0378">Hydrolase</keyword>
<organism evidence="3 4">
    <name type="scientific">Stemphylium lycopersici</name>
    <name type="common">Tomato gray leaf spot disease fungus</name>
    <name type="synonym">Thyrospora lycopersici</name>
    <dbReference type="NCBI Taxonomy" id="183478"/>
    <lineage>
        <taxon>Eukaryota</taxon>
        <taxon>Fungi</taxon>
        <taxon>Dikarya</taxon>
        <taxon>Ascomycota</taxon>
        <taxon>Pezizomycotina</taxon>
        <taxon>Dothideomycetes</taxon>
        <taxon>Pleosporomycetidae</taxon>
        <taxon>Pleosporales</taxon>
        <taxon>Pleosporineae</taxon>
        <taxon>Pleosporaceae</taxon>
        <taxon>Stemphylium</taxon>
    </lineage>
</organism>
<dbReference type="PANTHER" id="PTHR46411:SF2">
    <property type="entry name" value="AAA+ ATPASE DOMAIN-CONTAINING PROTEIN"/>
    <property type="match status" value="1"/>
</dbReference>
<reference evidence="4" key="1">
    <citation type="submission" date="2018-05" db="EMBL/GenBank/DDBJ databases">
        <title>Draft genome sequence of Stemphylium lycopersici strain CIDEFI 213.</title>
        <authorList>
            <person name="Medina R."/>
            <person name="Franco M.E.E."/>
            <person name="Lucentini C.G."/>
            <person name="Saparrat M.C.N."/>
            <person name="Balatti P.A."/>
        </authorList>
    </citation>
    <scope>NUCLEOTIDE SEQUENCE [LARGE SCALE GENOMIC DNA]</scope>
    <source>
        <strain evidence="4">CIDEFI 213</strain>
    </source>
</reference>
<dbReference type="InterPro" id="IPR056599">
    <property type="entry name" value="AAA_lid_fung"/>
</dbReference>
<evidence type="ECO:0000259" key="2">
    <source>
        <dbReference type="Pfam" id="PF23232"/>
    </source>
</evidence>
<comment type="caution">
    <text evidence="3">The sequence shown here is derived from an EMBL/GenBank/DDBJ whole genome shotgun (WGS) entry which is preliminary data.</text>
</comment>
<gene>
    <name evidence="3" type="ORF">DDE83_002690</name>
</gene>
<protein>
    <submittedName>
        <fullName evidence="3">P-loop containing nucleoside triphosphate hydrolase protein</fullName>
    </submittedName>
</protein>
<name>A0A364N9D1_STELY</name>